<feature type="compositionally biased region" description="Basic and acidic residues" evidence="1">
    <location>
        <begin position="150"/>
        <end position="159"/>
    </location>
</feature>
<feature type="region of interest" description="Disordered" evidence="1">
    <location>
        <begin position="323"/>
        <end position="352"/>
    </location>
</feature>
<feature type="compositionally biased region" description="Low complexity" evidence="1">
    <location>
        <begin position="243"/>
        <end position="253"/>
    </location>
</feature>
<feature type="chain" id="PRO_5003659396" evidence="2">
    <location>
        <begin position="21"/>
        <end position="383"/>
    </location>
</feature>
<feature type="region of interest" description="Disordered" evidence="1">
    <location>
        <begin position="123"/>
        <end position="260"/>
    </location>
</feature>
<protein>
    <submittedName>
        <fullName evidence="3">Uncharacterized protein</fullName>
    </submittedName>
</protein>
<sequence length="383" mass="41922">MRLNSLVLTAIIAGAEIVWADSMEFGLLAIKSGSSTKYANVYSDNGKLYFGSTDSALTAVVTDSGKLKLSNKKYVIVDRNGLWSETKDFKKASFGFAIQNGCLTYSGKNEFYSVRDIMGRKKYYGSSSASDSDDSKDHYTSSSSDSNSDSGHETSKDKQSGSSSDSSDDEKSDKDDYYDKYNGDRKGKHKNGKHNHTDGYSSGSDNDNDNYKHDSHSDDDDYHNYKVDTTKVKRSKAKRDATETTTDTTANKVAKGKARTKNYRVSAKDDGASANVKLKVMASHDTVISDFIPYNKIHLKGKQDDTFSNYSNSSVMNMTMPVNEEDSAENSDIKSDNGNVQGTKSDYKHKVHKDSNGANKLLNDGISVTAASMFAAVVAAMLI</sequence>
<name>I2GZ33_HENB6</name>
<dbReference type="HOGENOM" id="CLU_721944_0_0_1"/>
<dbReference type="eggNOG" id="ENOG502S09G">
    <property type="taxonomic scope" value="Eukaryota"/>
</dbReference>
<feature type="compositionally biased region" description="Basic and acidic residues" evidence="1">
    <location>
        <begin position="209"/>
        <end position="231"/>
    </location>
</feature>
<gene>
    <name evidence="3" type="primary">TBLA0B05570</name>
    <name evidence="3" type="ORF">TBLA_0B05570</name>
</gene>
<dbReference type="GeneID" id="14493881"/>
<dbReference type="OrthoDB" id="5415592at2759"/>
<dbReference type="RefSeq" id="XP_004178904.1">
    <property type="nucleotide sequence ID" value="XM_004178856.1"/>
</dbReference>
<dbReference type="InParanoid" id="I2GZ33"/>
<feature type="compositionally biased region" description="Basic and acidic residues" evidence="1">
    <location>
        <begin position="169"/>
        <end position="185"/>
    </location>
</feature>
<keyword evidence="4" id="KW-1185">Reference proteome</keyword>
<reference evidence="3 4" key="1">
    <citation type="journal article" date="2011" name="Proc. Natl. Acad. Sci. U.S.A.">
        <title>Evolutionary erosion of yeast sex chromosomes by mating-type switching accidents.</title>
        <authorList>
            <person name="Gordon J.L."/>
            <person name="Armisen D."/>
            <person name="Proux-Wera E."/>
            <person name="Oheigeartaigh S.S."/>
            <person name="Byrne K.P."/>
            <person name="Wolfe K.H."/>
        </authorList>
    </citation>
    <scope>NUCLEOTIDE SEQUENCE [LARGE SCALE GENOMIC DNA]</scope>
    <source>
        <strain evidence="4">ATCC 34711 / CBS 6284 / DSM 70876 / NBRC 10599 / NRRL Y-10934 / UCD 77-7</strain>
    </source>
</reference>
<organism evidence="3 4">
    <name type="scientific">Henningerozyma blattae (strain ATCC 34711 / CBS 6284 / DSM 70876 / NBRC 10599 / NRRL Y-10934 / UCD 77-7)</name>
    <name type="common">Yeast</name>
    <name type="synonym">Tetrapisispora blattae</name>
    <dbReference type="NCBI Taxonomy" id="1071380"/>
    <lineage>
        <taxon>Eukaryota</taxon>
        <taxon>Fungi</taxon>
        <taxon>Dikarya</taxon>
        <taxon>Ascomycota</taxon>
        <taxon>Saccharomycotina</taxon>
        <taxon>Saccharomycetes</taxon>
        <taxon>Saccharomycetales</taxon>
        <taxon>Saccharomycetaceae</taxon>
        <taxon>Henningerozyma</taxon>
    </lineage>
</organism>
<dbReference type="KEGG" id="tbl:TBLA_0B05570"/>
<dbReference type="Proteomes" id="UP000002866">
    <property type="component" value="Chromosome 2"/>
</dbReference>
<dbReference type="EMBL" id="HE806317">
    <property type="protein sequence ID" value="CCH59385.1"/>
    <property type="molecule type" value="Genomic_DNA"/>
</dbReference>
<evidence type="ECO:0000256" key="1">
    <source>
        <dbReference type="SAM" id="MobiDB-lite"/>
    </source>
</evidence>
<dbReference type="AlphaFoldDB" id="I2GZ33"/>
<feature type="compositionally biased region" description="Low complexity" evidence="1">
    <location>
        <begin position="140"/>
        <end position="149"/>
    </location>
</feature>
<evidence type="ECO:0000256" key="2">
    <source>
        <dbReference type="SAM" id="SignalP"/>
    </source>
</evidence>
<feature type="signal peptide" evidence="2">
    <location>
        <begin position="1"/>
        <end position="20"/>
    </location>
</feature>
<evidence type="ECO:0000313" key="4">
    <source>
        <dbReference type="Proteomes" id="UP000002866"/>
    </source>
</evidence>
<keyword evidence="2" id="KW-0732">Signal</keyword>
<proteinExistence type="predicted"/>
<accession>I2GZ33</accession>
<evidence type="ECO:0000313" key="3">
    <source>
        <dbReference type="EMBL" id="CCH59385.1"/>
    </source>
</evidence>